<feature type="transmembrane region" description="Helical" evidence="7">
    <location>
        <begin position="159"/>
        <end position="178"/>
    </location>
</feature>
<dbReference type="PROSITE" id="PS50928">
    <property type="entry name" value="ABC_TM1"/>
    <property type="match status" value="1"/>
</dbReference>
<accession>A0ABP5IDK3</accession>
<keyword evidence="2 7" id="KW-0813">Transport</keyword>
<keyword evidence="3" id="KW-1003">Cell membrane</keyword>
<reference evidence="11" key="1">
    <citation type="journal article" date="2019" name="Int. J. Syst. Evol. Microbiol.">
        <title>The Global Catalogue of Microorganisms (GCM) 10K type strain sequencing project: providing services to taxonomists for standard genome sequencing and annotation.</title>
        <authorList>
            <consortium name="The Broad Institute Genomics Platform"/>
            <consortium name="The Broad Institute Genome Sequencing Center for Infectious Disease"/>
            <person name="Wu L."/>
            <person name="Ma J."/>
        </authorList>
    </citation>
    <scope>NUCLEOTIDE SEQUENCE [LARGE SCALE GENOMIC DNA]</scope>
    <source>
        <strain evidence="11">JCM 15478</strain>
    </source>
</reference>
<dbReference type="RefSeq" id="WP_344533493.1">
    <property type="nucleotide sequence ID" value="NZ_BAAAPE010000016.1"/>
</dbReference>
<feature type="transmembrane region" description="Helical" evidence="7">
    <location>
        <begin position="255"/>
        <end position="276"/>
    </location>
</feature>
<comment type="subcellular location">
    <subcellularLocation>
        <location evidence="1 7">Cell membrane</location>
        <topology evidence="1 7">Multi-pass membrane protein</topology>
    </subcellularLocation>
</comment>
<evidence type="ECO:0000259" key="9">
    <source>
        <dbReference type="PROSITE" id="PS50928"/>
    </source>
</evidence>
<feature type="region of interest" description="Disordered" evidence="8">
    <location>
        <begin position="1"/>
        <end position="21"/>
    </location>
</feature>
<comment type="similarity">
    <text evidence="7">Belongs to the binding-protein-dependent transport system permease family.</text>
</comment>
<proteinExistence type="inferred from homology"/>
<dbReference type="SUPFAM" id="SSF161098">
    <property type="entry name" value="MetI-like"/>
    <property type="match status" value="1"/>
</dbReference>
<dbReference type="Proteomes" id="UP001500016">
    <property type="component" value="Unassembled WGS sequence"/>
</dbReference>
<keyword evidence="11" id="KW-1185">Reference proteome</keyword>
<comment type="caution">
    <text evidence="10">The sequence shown here is derived from an EMBL/GenBank/DDBJ whole genome shotgun (WGS) entry which is preliminary data.</text>
</comment>
<dbReference type="PANTHER" id="PTHR30151">
    <property type="entry name" value="ALKANE SULFONATE ABC TRANSPORTER-RELATED, MEMBRANE SUBUNIT"/>
    <property type="match status" value="1"/>
</dbReference>
<gene>
    <name evidence="10" type="ORF">GCM10009801_66050</name>
</gene>
<dbReference type="Pfam" id="PF00528">
    <property type="entry name" value="BPD_transp_1"/>
    <property type="match status" value="1"/>
</dbReference>
<feature type="transmembrane region" description="Helical" evidence="7">
    <location>
        <begin position="130"/>
        <end position="153"/>
    </location>
</feature>
<evidence type="ECO:0000256" key="2">
    <source>
        <dbReference type="ARBA" id="ARBA00022448"/>
    </source>
</evidence>
<evidence type="ECO:0000256" key="4">
    <source>
        <dbReference type="ARBA" id="ARBA00022692"/>
    </source>
</evidence>
<keyword evidence="5 7" id="KW-1133">Transmembrane helix</keyword>
<sequence length="301" mass="32794">MTPTTTLREARAGRASGARRSLTPRGIRRVRRVRPARRLRDTNLPYQLLAFALFATAWELYARARGGLLLPGFGETVRATVTLLGEAELWRALYVSNQALVLGFGIALGVGVPAGILLGRFRTLERYTDVHLNILLVTPMAAIIPLLVMWAGVGLTSRVALVALFSVVMVIVNSRAGVRQVDPSLIEMARSFGASERRVWTRILLPGALPAVMTGVRLGLGRAVTGMVLVELLMVSDGLGGLILTYRGLLKAPPLYGTIAIVLAEALLLISLARWAEHRLTRWASAHQDQEPRSRTARSPK</sequence>
<evidence type="ECO:0000313" key="10">
    <source>
        <dbReference type="EMBL" id="GAA2096452.1"/>
    </source>
</evidence>
<protein>
    <submittedName>
        <fullName evidence="10">ABC transporter permease</fullName>
    </submittedName>
</protein>
<dbReference type="PANTHER" id="PTHR30151:SF0">
    <property type="entry name" value="ABC TRANSPORTER PERMEASE PROTEIN MJ0413-RELATED"/>
    <property type="match status" value="1"/>
</dbReference>
<dbReference type="CDD" id="cd06261">
    <property type="entry name" value="TM_PBP2"/>
    <property type="match status" value="1"/>
</dbReference>
<feature type="transmembrane region" description="Helical" evidence="7">
    <location>
        <begin position="99"/>
        <end position="118"/>
    </location>
</feature>
<keyword evidence="6 7" id="KW-0472">Membrane</keyword>
<evidence type="ECO:0000313" key="11">
    <source>
        <dbReference type="Proteomes" id="UP001500016"/>
    </source>
</evidence>
<evidence type="ECO:0000256" key="5">
    <source>
        <dbReference type="ARBA" id="ARBA00022989"/>
    </source>
</evidence>
<feature type="transmembrane region" description="Helical" evidence="7">
    <location>
        <begin position="199"/>
        <end position="220"/>
    </location>
</feature>
<evidence type="ECO:0000256" key="8">
    <source>
        <dbReference type="SAM" id="MobiDB-lite"/>
    </source>
</evidence>
<feature type="domain" description="ABC transmembrane type-1" evidence="9">
    <location>
        <begin position="93"/>
        <end position="274"/>
    </location>
</feature>
<organism evidence="10 11">
    <name type="scientific">Streptomyces albiaxialis</name>
    <dbReference type="NCBI Taxonomy" id="329523"/>
    <lineage>
        <taxon>Bacteria</taxon>
        <taxon>Bacillati</taxon>
        <taxon>Actinomycetota</taxon>
        <taxon>Actinomycetes</taxon>
        <taxon>Kitasatosporales</taxon>
        <taxon>Streptomycetaceae</taxon>
        <taxon>Streptomyces</taxon>
    </lineage>
</organism>
<keyword evidence="4 7" id="KW-0812">Transmembrane</keyword>
<evidence type="ECO:0000256" key="7">
    <source>
        <dbReference type="RuleBase" id="RU363032"/>
    </source>
</evidence>
<name>A0ABP5IDK3_9ACTN</name>
<evidence type="ECO:0000256" key="1">
    <source>
        <dbReference type="ARBA" id="ARBA00004651"/>
    </source>
</evidence>
<dbReference type="InterPro" id="IPR035906">
    <property type="entry name" value="MetI-like_sf"/>
</dbReference>
<feature type="transmembrane region" description="Helical" evidence="7">
    <location>
        <begin position="44"/>
        <end position="61"/>
    </location>
</feature>
<evidence type="ECO:0000256" key="3">
    <source>
        <dbReference type="ARBA" id="ARBA00022475"/>
    </source>
</evidence>
<dbReference type="EMBL" id="BAAAPE010000016">
    <property type="protein sequence ID" value="GAA2096452.1"/>
    <property type="molecule type" value="Genomic_DNA"/>
</dbReference>
<dbReference type="InterPro" id="IPR000515">
    <property type="entry name" value="MetI-like"/>
</dbReference>
<dbReference type="Gene3D" id="1.10.3720.10">
    <property type="entry name" value="MetI-like"/>
    <property type="match status" value="1"/>
</dbReference>
<evidence type="ECO:0000256" key="6">
    <source>
        <dbReference type="ARBA" id="ARBA00023136"/>
    </source>
</evidence>